<evidence type="ECO:0000259" key="1">
    <source>
        <dbReference type="Pfam" id="PF14491"/>
    </source>
</evidence>
<feature type="domain" description="DUF4435" evidence="1">
    <location>
        <begin position="35"/>
        <end position="277"/>
    </location>
</feature>
<name>A0A943AE75_STRMT</name>
<proteinExistence type="predicted"/>
<reference evidence="2" key="1">
    <citation type="submission" date="2021-02" db="EMBL/GenBank/DDBJ databases">
        <title>Infant gut strain persistence is associated with maternal origin, phylogeny, and functional potential including surface adhesion and iron acquisition.</title>
        <authorList>
            <person name="Lou Y.C."/>
        </authorList>
    </citation>
    <scope>NUCLEOTIDE SEQUENCE</scope>
    <source>
        <strain evidence="2">L3_114_025G1_dasL3_114_025G1_concoct_29</strain>
    </source>
</reference>
<dbReference type="InterPro" id="IPR029492">
    <property type="entry name" value="DUF4435"/>
</dbReference>
<organism evidence="2 3">
    <name type="scientific">Streptococcus mitis</name>
    <dbReference type="NCBI Taxonomy" id="28037"/>
    <lineage>
        <taxon>Bacteria</taxon>
        <taxon>Bacillati</taxon>
        <taxon>Bacillota</taxon>
        <taxon>Bacilli</taxon>
        <taxon>Lactobacillales</taxon>
        <taxon>Streptococcaceae</taxon>
        <taxon>Streptococcus</taxon>
        <taxon>Streptococcus mitis group</taxon>
    </lineage>
</organism>
<dbReference type="Pfam" id="PF14491">
    <property type="entry name" value="DUF4435"/>
    <property type="match status" value="1"/>
</dbReference>
<dbReference type="AlphaFoldDB" id="A0A943AE75"/>
<accession>A0A943AE75</accession>
<gene>
    <name evidence="2" type="ORF">KHZ51_06500</name>
</gene>
<protein>
    <submittedName>
        <fullName evidence="2">DUF4435 domain-containing protein</fullName>
    </submittedName>
</protein>
<dbReference type="Proteomes" id="UP000759590">
    <property type="component" value="Unassembled WGS sequence"/>
</dbReference>
<evidence type="ECO:0000313" key="3">
    <source>
        <dbReference type="Proteomes" id="UP000759590"/>
    </source>
</evidence>
<sequence>MERVNLENLQKSKEEPSVVWSEYKNDCRHNPDMYFVFYEGKDRQYYDVRINSKTSNFNAYIAGNKAKVLAVFEKIKREDGEKSLKNTLFFIDKDYERKDKVYDSHIYVTQKYSIENYYVSHKAMEKILRFHFGLNPKSEASIKIMKLFDDRYEEFISILMELNLWAIACKSVDFIINFDLIRVKENPYNIIDISYKEIQQKNELNFDYFIELYEKKLLQHKNSDAKYEYDYSEYILKKENIRDFFDNKSKYYRTNIEYYFRGKFIICFLVRFLQTLTQKHSGILKPEFQVTEKNVMSLFTNQADTPKKLEDYLNNKLC</sequence>
<comment type="caution">
    <text evidence="2">The sequence shown here is derived from an EMBL/GenBank/DDBJ whole genome shotgun (WGS) entry which is preliminary data.</text>
</comment>
<evidence type="ECO:0000313" key="2">
    <source>
        <dbReference type="EMBL" id="MBS4948353.1"/>
    </source>
</evidence>
<dbReference type="EMBL" id="JAGZLW010000025">
    <property type="protein sequence ID" value="MBS4948353.1"/>
    <property type="molecule type" value="Genomic_DNA"/>
</dbReference>
<dbReference type="RefSeq" id="WP_261030388.1">
    <property type="nucleotide sequence ID" value="NZ_CAMHZQ010000018.1"/>
</dbReference>